<evidence type="ECO:0000313" key="1">
    <source>
        <dbReference type="EMBL" id="RKO97358.1"/>
    </source>
</evidence>
<name>A0A4P9WYK3_9FUNG</name>
<dbReference type="Proteomes" id="UP000268535">
    <property type="component" value="Unassembled WGS sequence"/>
</dbReference>
<organism evidence="1 2">
    <name type="scientific">Caulochytrium protostelioides</name>
    <dbReference type="NCBI Taxonomy" id="1555241"/>
    <lineage>
        <taxon>Eukaryota</taxon>
        <taxon>Fungi</taxon>
        <taxon>Fungi incertae sedis</taxon>
        <taxon>Chytridiomycota</taxon>
        <taxon>Chytridiomycota incertae sedis</taxon>
        <taxon>Chytridiomycetes</taxon>
        <taxon>Caulochytriales</taxon>
        <taxon>Caulochytriaceae</taxon>
        <taxon>Caulochytrium</taxon>
    </lineage>
</organism>
<gene>
    <name evidence="1" type="ORF">CAUPRSCDRAFT_10968</name>
</gene>
<sequence length="153" mass="16476">MRRKCSCPLKKFANYGLPTETGPTWCALCPDKPAEAETITSRRCPCAAKKCANVGLPADTQPIWCAQCPDRRLELTQVLALVCGECKLCLGDLTGAVAGGLGRRAPRGAAHDLAEFGRVGVAEAERHQDHTAVDQVAERRHDGRLVVAVLRSK</sequence>
<protein>
    <submittedName>
        <fullName evidence="1">Uncharacterized protein</fullName>
    </submittedName>
</protein>
<accession>A0A4P9WYK3</accession>
<dbReference type="AlphaFoldDB" id="A0A4P9WYK3"/>
<reference evidence="2" key="1">
    <citation type="journal article" date="2018" name="Nat. Microbiol.">
        <title>Leveraging single-cell genomics to expand the fungal tree of life.</title>
        <authorList>
            <person name="Ahrendt S.R."/>
            <person name="Quandt C.A."/>
            <person name="Ciobanu D."/>
            <person name="Clum A."/>
            <person name="Salamov A."/>
            <person name="Andreopoulos B."/>
            <person name="Cheng J.F."/>
            <person name="Woyke T."/>
            <person name="Pelin A."/>
            <person name="Henrissat B."/>
            <person name="Reynolds N.K."/>
            <person name="Benny G.L."/>
            <person name="Smith M.E."/>
            <person name="James T.Y."/>
            <person name="Grigoriev I.V."/>
        </authorList>
    </citation>
    <scope>NUCLEOTIDE SEQUENCE [LARGE SCALE GENOMIC DNA]</scope>
    <source>
        <strain evidence="2">ATCC 52028</strain>
    </source>
</reference>
<proteinExistence type="predicted"/>
<dbReference type="EMBL" id="ML009299">
    <property type="protein sequence ID" value="RKO97358.1"/>
    <property type="molecule type" value="Genomic_DNA"/>
</dbReference>
<evidence type="ECO:0000313" key="2">
    <source>
        <dbReference type="Proteomes" id="UP000268535"/>
    </source>
</evidence>